<dbReference type="CDD" id="cd22671">
    <property type="entry name" value="FHA_APTX-like"/>
    <property type="match status" value="1"/>
</dbReference>
<dbReference type="InterPro" id="IPR039253">
    <property type="entry name" value="APLF"/>
</dbReference>
<dbReference type="InterPro" id="IPR008984">
    <property type="entry name" value="SMAD_FHA_dom_sf"/>
</dbReference>
<name>A0A2P6N0L4_9EUKA</name>
<evidence type="ECO:0000313" key="4">
    <source>
        <dbReference type="Proteomes" id="UP000241769"/>
    </source>
</evidence>
<feature type="domain" description="PBZ-type" evidence="2">
    <location>
        <begin position="289"/>
        <end position="311"/>
    </location>
</feature>
<dbReference type="AlphaFoldDB" id="A0A2P6N0L4"/>
<gene>
    <name evidence="3" type="ORF">PROFUN_14218</name>
</gene>
<comment type="caution">
    <text evidence="3">The sequence shown here is derived from an EMBL/GenBank/DDBJ whole genome shotgun (WGS) entry which is preliminary data.</text>
</comment>
<keyword evidence="4" id="KW-1185">Reference proteome</keyword>
<feature type="compositionally biased region" description="Basic and acidic residues" evidence="1">
    <location>
        <begin position="298"/>
        <end position="312"/>
    </location>
</feature>
<sequence length="312" mass="36150">MPYQLIPKDKTRSTILLSQGENSIGRRNLPQKDNRVSRRQIRITVDAGSILLTQEGTHPIVFYSTEGKKVELKRRDVMEIHEGDSFGLLFGEYTYTLQKKLGKMSDADIFKSLEEDPDMKILEEAERASKKAKETLSQIKSSKKQPSQPVSVKKSEKKSSESPKTSDHQQPKDEEGDEALARKLDALINSQDDVADSDETLARHLQEEEEREEKKRQEKKREEERKEKKEKSKKRRSLGRDVKKRQKYEDPEAEMFSSGSDWDGEPEDDIEDPDVDDDDVMEIDGPKEKPLCHYGSKCYRENPNHRAQFRHE</sequence>
<dbReference type="PANTHER" id="PTHR21315:SF2">
    <property type="entry name" value="APRATAXIN AND PNK-LIKE FACTOR"/>
    <property type="match status" value="1"/>
</dbReference>
<organism evidence="3 4">
    <name type="scientific">Planoprotostelium fungivorum</name>
    <dbReference type="NCBI Taxonomy" id="1890364"/>
    <lineage>
        <taxon>Eukaryota</taxon>
        <taxon>Amoebozoa</taxon>
        <taxon>Evosea</taxon>
        <taxon>Variosea</taxon>
        <taxon>Cavosteliida</taxon>
        <taxon>Cavosteliaceae</taxon>
        <taxon>Planoprotostelium</taxon>
    </lineage>
</organism>
<feature type="compositionally biased region" description="Basic residues" evidence="1">
    <location>
        <begin position="231"/>
        <end position="246"/>
    </location>
</feature>
<dbReference type="SUPFAM" id="SSF49879">
    <property type="entry name" value="SMAD/FHA domain"/>
    <property type="match status" value="1"/>
</dbReference>
<dbReference type="OrthoDB" id="10256774at2759"/>
<dbReference type="InParanoid" id="A0A2P6N0L4"/>
<dbReference type="Gene3D" id="2.60.200.20">
    <property type="match status" value="1"/>
</dbReference>
<feature type="compositionally biased region" description="Basic and acidic residues" evidence="1">
    <location>
        <begin position="153"/>
        <end position="185"/>
    </location>
</feature>
<evidence type="ECO:0000313" key="3">
    <source>
        <dbReference type="EMBL" id="PRP77506.1"/>
    </source>
</evidence>
<dbReference type="PANTHER" id="PTHR21315">
    <property type="entry name" value="APRATAXIN AND PNK-LIKE FACTOR-RELATED"/>
    <property type="match status" value="1"/>
</dbReference>
<dbReference type="EMBL" id="MDYQ01000261">
    <property type="protein sequence ID" value="PRP77506.1"/>
    <property type="molecule type" value="Genomic_DNA"/>
</dbReference>
<reference evidence="3 4" key="1">
    <citation type="journal article" date="2018" name="Genome Biol. Evol.">
        <title>Multiple Roots of Fruiting Body Formation in Amoebozoa.</title>
        <authorList>
            <person name="Hillmann F."/>
            <person name="Forbes G."/>
            <person name="Novohradska S."/>
            <person name="Ferling I."/>
            <person name="Riege K."/>
            <person name="Groth M."/>
            <person name="Westermann M."/>
            <person name="Marz M."/>
            <person name="Spaller T."/>
            <person name="Winckler T."/>
            <person name="Schaap P."/>
            <person name="Glockner G."/>
        </authorList>
    </citation>
    <scope>NUCLEOTIDE SEQUENCE [LARGE SCALE GENOMIC DNA]</scope>
    <source>
        <strain evidence="3 4">Jena</strain>
    </source>
</reference>
<dbReference type="GO" id="GO:0003906">
    <property type="term" value="F:DNA-(apurinic or apyrimidinic site) endonuclease activity"/>
    <property type="evidence" value="ECO:0007669"/>
    <property type="project" value="InterPro"/>
</dbReference>
<dbReference type="GO" id="GO:0035861">
    <property type="term" value="C:site of double-strand break"/>
    <property type="evidence" value="ECO:0007669"/>
    <property type="project" value="TreeGrafter"/>
</dbReference>
<dbReference type="InterPro" id="IPR019406">
    <property type="entry name" value="APLF_PBZ"/>
</dbReference>
<proteinExistence type="predicted"/>
<dbReference type="Pfam" id="PF10283">
    <property type="entry name" value="zf-CCHH"/>
    <property type="match status" value="1"/>
</dbReference>
<feature type="compositionally biased region" description="Basic and acidic residues" evidence="1">
    <location>
        <begin position="200"/>
        <end position="230"/>
    </location>
</feature>
<accession>A0A2P6N0L4</accession>
<dbReference type="GO" id="GO:0005634">
    <property type="term" value="C:nucleus"/>
    <property type="evidence" value="ECO:0007669"/>
    <property type="project" value="TreeGrafter"/>
</dbReference>
<dbReference type="GO" id="GO:0008408">
    <property type="term" value="F:3'-5' exonuclease activity"/>
    <property type="evidence" value="ECO:0007669"/>
    <property type="project" value="InterPro"/>
</dbReference>
<evidence type="ECO:0000259" key="2">
    <source>
        <dbReference type="Pfam" id="PF10283"/>
    </source>
</evidence>
<feature type="compositionally biased region" description="Acidic residues" evidence="1">
    <location>
        <begin position="262"/>
        <end position="282"/>
    </location>
</feature>
<dbReference type="STRING" id="1890364.A0A2P6N0L4"/>
<evidence type="ECO:0000256" key="1">
    <source>
        <dbReference type="SAM" id="MobiDB-lite"/>
    </source>
</evidence>
<protein>
    <submittedName>
        <fullName evidence="3">Protein 4.1-like</fullName>
    </submittedName>
</protein>
<feature type="region of interest" description="Disordered" evidence="1">
    <location>
        <begin position="132"/>
        <end position="312"/>
    </location>
</feature>
<dbReference type="Proteomes" id="UP000241769">
    <property type="component" value="Unassembled WGS sequence"/>
</dbReference>
<dbReference type="GO" id="GO:0006302">
    <property type="term" value="P:double-strand break repair"/>
    <property type="evidence" value="ECO:0007669"/>
    <property type="project" value="InterPro"/>
</dbReference>